<dbReference type="Proteomes" id="UP001383192">
    <property type="component" value="Unassembled WGS sequence"/>
</dbReference>
<gene>
    <name evidence="1" type="ORF">VNI00_014709</name>
</gene>
<evidence type="ECO:0000313" key="1">
    <source>
        <dbReference type="EMBL" id="KAK7028999.1"/>
    </source>
</evidence>
<evidence type="ECO:0000313" key="2">
    <source>
        <dbReference type="Proteomes" id="UP001383192"/>
    </source>
</evidence>
<sequence>MQTSQRNLYSLSATLHGHQGPAACIALNFDGTLVACGGYQGTSIWHLPTSNYKMEVPTLAGERGMTTALAWMVKRDNADDALAYGTEDGYLVFTEVFCQLLEGGSGTEITSLAYDANSSQLAVGHRSGVIHRFLIDGGMKPRAMKSALLPLHSSQVVSFGHHGSSGPEIWSFGRDSGEIAIIDENAKVLKTHTTGSVIGHAFMCIKDDVLILDDVSLGVALYKISTAARIRTFAVPGDTRRCRNIAIHDQGTAILSGSDHGVVYVFDRRTGDVKDQIPVGGDWVQSLSVFTQVMFHVIMVANLLQSVDIEGTPTIAVAQSGENVGVNPIQLWTRRASISQREAISTMERIMGMICVVMALSFILQNISPSHFFHLVNGLFGLISSTFRSLLQADDGWAI</sequence>
<dbReference type="AlphaFoldDB" id="A0AAW0BS45"/>
<dbReference type="InterPro" id="IPR001680">
    <property type="entry name" value="WD40_rpt"/>
</dbReference>
<keyword evidence="2" id="KW-1185">Reference proteome</keyword>
<proteinExistence type="predicted"/>
<dbReference type="Gene3D" id="2.130.10.10">
    <property type="entry name" value="YVTN repeat-like/Quinoprotein amine dehydrogenase"/>
    <property type="match status" value="2"/>
</dbReference>
<dbReference type="Pfam" id="PF00400">
    <property type="entry name" value="WD40"/>
    <property type="match status" value="1"/>
</dbReference>
<name>A0AAW0BS45_9AGAR</name>
<organism evidence="1 2">
    <name type="scientific">Paramarasmius palmivorus</name>
    <dbReference type="NCBI Taxonomy" id="297713"/>
    <lineage>
        <taxon>Eukaryota</taxon>
        <taxon>Fungi</taxon>
        <taxon>Dikarya</taxon>
        <taxon>Basidiomycota</taxon>
        <taxon>Agaricomycotina</taxon>
        <taxon>Agaricomycetes</taxon>
        <taxon>Agaricomycetidae</taxon>
        <taxon>Agaricales</taxon>
        <taxon>Marasmiineae</taxon>
        <taxon>Marasmiaceae</taxon>
        <taxon>Paramarasmius</taxon>
    </lineage>
</organism>
<comment type="caution">
    <text evidence="1">The sequence shown here is derived from an EMBL/GenBank/DDBJ whole genome shotgun (WGS) entry which is preliminary data.</text>
</comment>
<dbReference type="EMBL" id="JAYKXP010000085">
    <property type="protein sequence ID" value="KAK7028999.1"/>
    <property type="molecule type" value="Genomic_DNA"/>
</dbReference>
<protein>
    <recommendedName>
        <fullName evidence="3">WD40 repeat-like protein</fullName>
    </recommendedName>
</protein>
<reference evidence="1 2" key="1">
    <citation type="submission" date="2024-01" db="EMBL/GenBank/DDBJ databases">
        <title>A draft genome for a cacao thread blight-causing isolate of Paramarasmius palmivorus.</title>
        <authorList>
            <person name="Baruah I.K."/>
            <person name="Bukari Y."/>
            <person name="Amoako-Attah I."/>
            <person name="Meinhardt L.W."/>
            <person name="Bailey B.A."/>
            <person name="Cohen S.P."/>
        </authorList>
    </citation>
    <scope>NUCLEOTIDE SEQUENCE [LARGE SCALE GENOMIC DNA]</scope>
    <source>
        <strain evidence="1 2">GH-12</strain>
    </source>
</reference>
<dbReference type="InterPro" id="IPR015943">
    <property type="entry name" value="WD40/YVTN_repeat-like_dom_sf"/>
</dbReference>
<evidence type="ECO:0008006" key="3">
    <source>
        <dbReference type="Google" id="ProtNLM"/>
    </source>
</evidence>
<accession>A0AAW0BS45</accession>
<dbReference type="InterPro" id="IPR036322">
    <property type="entry name" value="WD40_repeat_dom_sf"/>
</dbReference>
<dbReference type="SMART" id="SM00320">
    <property type="entry name" value="WD40"/>
    <property type="match status" value="3"/>
</dbReference>
<dbReference type="SUPFAM" id="SSF50978">
    <property type="entry name" value="WD40 repeat-like"/>
    <property type="match status" value="1"/>
</dbReference>